<dbReference type="SUPFAM" id="SSF69593">
    <property type="entry name" value="Glycerol-3-phosphate (1)-acyltransferase"/>
    <property type="match status" value="1"/>
</dbReference>
<dbReference type="CDD" id="cd07993">
    <property type="entry name" value="LPLAT_DHAPAT-like"/>
    <property type="match status" value="1"/>
</dbReference>
<proteinExistence type="inferred from homology"/>
<dbReference type="SMART" id="SM00563">
    <property type="entry name" value="PlsC"/>
    <property type="match status" value="1"/>
</dbReference>
<dbReference type="GO" id="GO:0008654">
    <property type="term" value="P:phospholipid biosynthetic process"/>
    <property type="evidence" value="ECO:0007669"/>
    <property type="project" value="TreeGrafter"/>
</dbReference>
<dbReference type="GO" id="GO:0004366">
    <property type="term" value="F:glycerol-3-phosphate O-acyltransferase activity"/>
    <property type="evidence" value="ECO:0007669"/>
    <property type="project" value="TreeGrafter"/>
</dbReference>
<protein>
    <submittedName>
        <fullName evidence="9">PlsC domain-containing protein</fullName>
    </submittedName>
</protein>
<reference evidence="7 8" key="2">
    <citation type="submission" date="2018-11" db="EMBL/GenBank/DDBJ databases">
        <authorList>
            <consortium name="Pathogen Informatics"/>
        </authorList>
    </citation>
    <scope>NUCLEOTIDE SEQUENCE [LARGE SCALE GENOMIC DNA]</scope>
    <source>
        <strain evidence="7 8">MHpl1</strain>
    </source>
</reference>
<keyword evidence="3" id="KW-0808">Transferase</keyword>
<gene>
    <name evidence="7" type="ORF">HPLM_LOCUS12706</name>
</gene>
<evidence type="ECO:0000256" key="2">
    <source>
        <dbReference type="ARBA" id="ARBA00007937"/>
    </source>
</evidence>
<dbReference type="InterPro" id="IPR002123">
    <property type="entry name" value="Plipid/glycerol_acylTrfase"/>
</dbReference>
<evidence type="ECO:0000256" key="4">
    <source>
        <dbReference type="ARBA" id="ARBA00023136"/>
    </source>
</evidence>
<dbReference type="PANTHER" id="PTHR12563">
    <property type="entry name" value="GLYCEROL-3-PHOSPHATE ACYLTRANSFERASE"/>
    <property type="match status" value="1"/>
</dbReference>
<dbReference type="GO" id="GO:0006631">
    <property type="term" value="P:fatty acid metabolic process"/>
    <property type="evidence" value="ECO:0007669"/>
    <property type="project" value="TreeGrafter"/>
</dbReference>
<dbReference type="Pfam" id="PF19277">
    <property type="entry name" value="GPAT_C"/>
    <property type="match status" value="1"/>
</dbReference>
<accession>A0A158QPI5</accession>
<dbReference type="EMBL" id="UZAF01017949">
    <property type="protein sequence ID" value="VDO46512.1"/>
    <property type="molecule type" value="Genomic_DNA"/>
</dbReference>
<keyword evidence="4" id="KW-0472">Membrane</keyword>
<evidence type="ECO:0000256" key="3">
    <source>
        <dbReference type="ARBA" id="ARBA00022679"/>
    </source>
</evidence>
<evidence type="ECO:0000313" key="9">
    <source>
        <dbReference type="WBParaSite" id="HPLM_0001271401-mRNA-1"/>
    </source>
</evidence>
<keyword evidence="8" id="KW-1185">Reference proteome</keyword>
<dbReference type="WBParaSite" id="HPLM_0001271401-mRNA-1">
    <property type="protein sequence ID" value="HPLM_0001271401-mRNA-1"/>
    <property type="gene ID" value="HPLM_0001271401"/>
</dbReference>
<name>A0A158QPI5_HAEPC</name>
<dbReference type="Pfam" id="PF01553">
    <property type="entry name" value="Acyltransferase"/>
    <property type="match status" value="1"/>
</dbReference>
<evidence type="ECO:0000256" key="5">
    <source>
        <dbReference type="ARBA" id="ARBA00023315"/>
    </source>
</evidence>
<comment type="subcellular location">
    <subcellularLocation>
        <location evidence="1">Endomembrane system</location>
        <topology evidence="1">Peripheral membrane protein</topology>
    </subcellularLocation>
</comment>
<reference evidence="9" key="1">
    <citation type="submission" date="2016-04" db="UniProtKB">
        <authorList>
            <consortium name="WormBaseParasite"/>
        </authorList>
    </citation>
    <scope>IDENTIFICATION</scope>
</reference>
<keyword evidence="5" id="KW-0012">Acyltransferase</keyword>
<dbReference type="Proteomes" id="UP000268014">
    <property type="component" value="Unassembled WGS sequence"/>
</dbReference>
<dbReference type="OrthoDB" id="10255570at2759"/>
<feature type="domain" description="Phospholipid/glycerol acyltransferase" evidence="6">
    <location>
        <begin position="136"/>
        <end position="265"/>
    </location>
</feature>
<dbReference type="OMA" id="SYAVGEW"/>
<dbReference type="AlphaFoldDB" id="A0A158QPI5"/>
<organism evidence="9">
    <name type="scientific">Haemonchus placei</name>
    <name type="common">Barber's pole worm</name>
    <dbReference type="NCBI Taxonomy" id="6290"/>
    <lineage>
        <taxon>Eukaryota</taxon>
        <taxon>Metazoa</taxon>
        <taxon>Ecdysozoa</taxon>
        <taxon>Nematoda</taxon>
        <taxon>Chromadorea</taxon>
        <taxon>Rhabditida</taxon>
        <taxon>Rhabditina</taxon>
        <taxon>Rhabditomorpha</taxon>
        <taxon>Strongyloidea</taxon>
        <taxon>Trichostrongylidae</taxon>
        <taxon>Haemonchus</taxon>
    </lineage>
</organism>
<dbReference type="InterPro" id="IPR045520">
    <property type="entry name" value="GPAT/DHAPAT_C"/>
</dbReference>
<comment type="similarity">
    <text evidence="2">Belongs to the GPAT/DAPAT family.</text>
</comment>
<dbReference type="GO" id="GO:0012505">
    <property type="term" value="C:endomembrane system"/>
    <property type="evidence" value="ECO:0007669"/>
    <property type="project" value="UniProtKB-SubCell"/>
</dbReference>
<dbReference type="STRING" id="6290.A0A158QPI5"/>
<evidence type="ECO:0000313" key="7">
    <source>
        <dbReference type="EMBL" id="VDO46512.1"/>
    </source>
</evidence>
<dbReference type="GO" id="GO:0016287">
    <property type="term" value="F:glycerone-phosphate O-acyltransferase activity"/>
    <property type="evidence" value="ECO:0007669"/>
    <property type="project" value="TreeGrafter"/>
</dbReference>
<dbReference type="GO" id="GO:0008611">
    <property type="term" value="P:ether lipid biosynthetic process"/>
    <property type="evidence" value="ECO:0007669"/>
    <property type="project" value="TreeGrafter"/>
</dbReference>
<dbReference type="GO" id="GO:0031966">
    <property type="term" value="C:mitochondrial membrane"/>
    <property type="evidence" value="ECO:0007669"/>
    <property type="project" value="TreeGrafter"/>
</dbReference>
<dbReference type="InterPro" id="IPR022284">
    <property type="entry name" value="GPAT/DHAPAT"/>
</dbReference>
<dbReference type="GO" id="GO:0005778">
    <property type="term" value="C:peroxisomal membrane"/>
    <property type="evidence" value="ECO:0007669"/>
    <property type="project" value="TreeGrafter"/>
</dbReference>
<dbReference type="PANTHER" id="PTHR12563:SF17">
    <property type="entry name" value="DIHYDROXYACETONE PHOSPHATE ACYLTRANSFERASE"/>
    <property type="match status" value="1"/>
</dbReference>
<dbReference type="GO" id="GO:0019432">
    <property type="term" value="P:triglyceride biosynthetic process"/>
    <property type="evidence" value="ECO:0007669"/>
    <property type="project" value="TreeGrafter"/>
</dbReference>
<sequence>MVGRRASFPEYVDWLAEFRKKGAFQFVSQKRTFPLSTALTKHPKARSYEEIKKSVLNSVRVKEAIADEVARSGDSAAKVQGDAEAILKMMAHNWGLKSTRTFGFAVSKVLERIFDSVYVNASQLEQIRELCKTASVVFMPSHRTYLDFLLLSLFCFEYEVPLPAIAAGMDFTNSWFMSEVLRRCGAFYIRRSIGQDHLYWAILSEYVQTHVIHGDRPVEFFVEGTRSRVGKSLHPKYGLLQMVLEPYLRGKVYDILVIPVTTNYDKLLEEMLYAYELLGFPKPKESTSGLLKARDFLNKRFGRCFMTFGEPISVRNYFGTSLHRSQFICQRLAVGPVDVFNYQQILSDVLDLLRLVESLGVTVHIDQSVDEDLRYYMELHASMFLCKDRALEDFHMKLVEFPVLEPGNVERAIMELSIGRLLLATYSNTVKPNPLDMCNFFKLSNLNVRSLWSENG</sequence>
<evidence type="ECO:0000256" key="1">
    <source>
        <dbReference type="ARBA" id="ARBA00004184"/>
    </source>
</evidence>
<evidence type="ECO:0000259" key="6">
    <source>
        <dbReference type="SMART" id="SM00563"/>
    </source>
</evidence>
<dbReference type="InterPro" id="IPR041728">
    <property type="entry name" value="GPAT/DHAPAT_LPLAT"/>
</dbReference>
<evidence type="ECO:0000313" key="8">
    <source>
        <dbReference type="Proteomes" id="UP000268014"/>
    </source>
</evidence>